<reference evidence="2" key="1">
    <citation type="journal article" date="2010" name="Science">
        <title>Plasticity of animal genome architecture unmasked by rapid evolution of a pelagic tunicate.</title>
        <authorList>
            <person name="Denoeud F."/>
            <person name="Henriet S."/>
            <person name="Mungpakdee S."/>
            <person name="Aury J.M."/>
            <person name="Da Silva C."/>
            <person name="Brinkmann H."/>
            <person name="Mikhaleva J."/>
            <person name="Olsen L.C."/>
            <person name="Jubin C."/>
            <person name="Canestro C."/>
            <person name="Bouquet J.M."/>
            <person name="Danks G."/>
            <person name="Poulain J."/>
            <person name="Campsteijn C."/>
            <person name="Adamski M."/>
            <person name="Cross I."/>
            <person name="Yadetie F."/>
            <person name="Muffato M."/>
            <person name="Louis A."/>
            <person name="Butcher S."/>
            <person name="Tsagkogeorga G."/>
            <person name="Konrad A."/>
            <person name="Singh S."/>
            <person name="Jensen M.F."/>
            <person name="Cong E.H."/>
            <person name="Eikeseth-Otteraa H."/>
            <person name="Noel B."/>
            <person name="Anthouard V."/>
            <person name="Porcel B.M."/>
            <person name="Kachouri-Lafond R."/>
            <person name="Nishino A."/>
            <person name="Ugolini M."/>
            <person name="Chourrout P."/>
            <person name="Nishida H."/>
            <person name="Aasland R."/>
            <person name="Huzurbazar S."/>
            <person name="Westhof E."/>
            <person name="Delsuc F."/>
            <person name="Lehrach H."/>
            <person name="Reinhardt R."/>
            <person name="Weissenbach J."/>
            <person name="Roy S.W."/>
            <person name="Artiguenave F."/>
            <person name="Postlethwait J.H."/>
            <person name="Manak J.R."/>
            <person name="Thompson E.M."/>
            <person name="Jaillon O."/>
            <person name="Du Pasquier L."/>
            <person name="Boudinot P."/>
            <person name="Liberles D.A."/>
            <person name="Volff J.N."/>
            <person name="Philippe H."/>
            <person name="Lenhard B."/>
            <person name="Roest Crollius H."/>
            <person name="Wincker P."/>
            <person name="Chourrout D."/>
        </authorList>
    </citation>
    <scope>NUCLEOTIDE SEQUENCE [LARGE SCALE GENOMIC DNA]</scope>
</reference>
<feature type="region of interest" description="Disordered" evidence="1">
    <location>
        <begin position="34"/>
        <end position="132"/>
    </location>
</feature>
<dbReference type="InParanoid" id="E4XC55"/>
<keyword evidence="3" id="KW-1185">Reference proteome</keyword>
<feature type="compositionally biased region" description="Acidic residues" evidence="1">
    <location>
        <begin position="45"/>
        <end position="57"/>
    </location>
</feature>
<dbReference type="AlphaFoldDB" id="E4XC55"/>
<organism evidence="2">
    <name type="scientific">Oikopleura dioica</name>
    <name type="common">Tunicate</name>
    <dbReference type="NCBI Taxonomy" id="34765"/>
    <lineage>
        <taxon>Eukaryota</taxon>
        <taxon>Metazoa</taxon>
        <taxon>Chordata</taxon>
        <taxon>Tunicata</taxon>
        <taxon>Appendicularia</taxon>
        <taxon>Copelata</taxon>
        <taxon>Oikopleuridae</taxon>
        <taxon>Oikopleura</taxon>
    </lineage>
</organism>
<feature type="compositionally biased region" description="Polar residues" evidence="1">
    <location>
        <begin position="77"/>
        <end position="88"/>
    </location>
</feature>
<evidence type="ECO:0000313" key="3">
    <source>
        <dbReference type="Proteomes" id="UP000001307"/>
    </source>
</evidence>
<dbReference type="Proteomes" id="UP000001307">
    <property type="component" value="Unassembled WGS sequence"/>
</dbReference>
<proteinExistence type="predicted"/>
<gene>
    <name evidence="2" type="ORF">GSOID_T00007708001</name>
</gene>
<accession>E4XC55</accession>
<feature type="compositionally biased region" description="Basic and acidic residues" evidence="1">
    <location>
        <begin position="179"/>
        <end position="190"/>
    </location>
</feature>
<feature type="region of interest" description="Disordered" evidence="1">
    <location>
        <begin position="304"/>
        <end position="325"/>
    </location>
</feature>
<protein>
    <submittedName>
        <fullName evidence="2">Uncharacterized protein</fullName>
    </submittedName>
</protein>
<evidence type="ECO:0000256" key="1">
    <source>
        <dbReference type="SAM" id="MobiDB-lite"/>
    </source>
</evidence>
<feature type="region of interest" description="Disordered" evidence="1">
    <location>
        <begin position="145"/>
        <end position="190"/>
    </location>
</feature>
<name>E4XC55_OIKDI</name>
<dbReference type="EMBL" id="FN653035">
    <property type="protein sequence ID" value="CBY09180.1"/>
    <property type="molecule type" value="Genomic_DNA"/>
</dbReference>
<sequence>MESFDMNMEFNMEDFPDMPSFNNEFNMDGMGNLVDEDIGNFSDISVEESQLEQQEFEESSRQEVERACTEDGESGEQENLSDGSMTPTERNETFLVDSDENNGHRPDVENEDDTLSSSQERENSAIMDNNEKLLAILSQKKRKAFEKLPKRDTNDDSSQSEEGKLILQKARKSSMKSTKSKEKKNVEFELPKVRARPKKVRYGPDGREQTEVEAQACDYIEKILEEVRSLEALEGDAEVLVSSFDQRLKRENKSYETLREELEKISFARCKLLSLNRKVELKNQLLEKAREDWIKRKENFKRTKESTEAKIRSLMRQGADEDLTK</sequence>
<evidence type="ECO:0000313" key="2">
    <source>
        <dbReference type="EMBL" id="CBY09180.1"/>
    </source>
</evidence>
<feature type="compositionally biased region" description="Basic and acidic residues" evidence="1">
    <location>
        <begin position="58"/>
        <end position="69"/>
    </location>
</feature>
<feature type="compositionally biased region" description="Basic and acidic residues" evidence="1">
    <location>
        <begin position="145"/>
        <end position="154"/>
    </location>
</feature>